<evidence type="ECO:0000313" key="2">
    <source>
        <dbReference type="EMBL" id="NSI18923.1"/>
    </source>
</evidence>
<dbReference type="Gene3D" id="3.40.1360.10">
    <property type="match status" value="1"/>
</dbReference>
<dbReference type="Pfam" id="PF13155">
    <property type="entry name" value="Toprim_2"/>
    <property type="match status" value="1"/>
</dbReference>
<name>A0AAJ3KIL8_MEDGN</name>
<dbReference type="AlphaFoldDB" id="A0AAJ3KIL8"/>
<accession>A0AAJ3KIL8</accession>
<reference evidence="2" key="2">
    <citation type="submission" date="2020-02" db="EMBL/GenBank/DDBJ databases">
        <authorList>
            <person name="Littmann E."/>
            <person name="Sorbara M."/>
        </authorList>
    </citation>
    <scope>NUCLEOTIDE SEQUENCE</scope>
    <source>
        <strain evidence="2">MSK.22.53</strain>
    </source>
</reference>
<proteinExistence type="predicted"/>
<dbReference type="Pfam" id="PF13154">
    <property type="entry name" value="DUF3991"/>
    <property type="match status" value="1"/>
</dbReference>
<evidence type="ECO:0000259" key="1">
    <source>
        <dbReference type="Pfam" id="PF13154"/>
    </source>
</evidence>
<evidence type="ECO:0000313" key="3">
    <source>
        <dbReference type="Proteomes" id="UP001296643"/>
    </source>
</evidence>
<dbReference type="RefSeq" id="WP_101872501.1">
    <property type="nucleotide sequence ID" value="NZ_JAAIRM010000008.1"/>
</dbReference>
<dbReference type="Gene3D" id="3.90.580.10">
    <property type="entry name" value="Zinc finger, CHC2-type domain"/>
    <property type="match status" value="1"/>
</dbReference>
<dbReference type="EMBL" id="JAAIRM010000008">
    <property type="protein sequence ID" value="NSI18923.1"/>
    <property type="molecule type" value="Genomic_DNA"/>
</dbReference>
<dbReference type="SUPFAM" id="SSF57783">
    <property type="entry name" value="Zinc beta-ribbon"/>
    <property type="match status" value="1"/>
</dbReference>
<dbReference type="GO" id="GO:0003677">
    <property type="term" value="F:DNA binding"/>
    <property type="evidence" value="ECO:0007669"/>
    <property type="project" value="InterPro"/>
</dbReference>
<protein>
    <submittedName>
        <fullName evidence="2">DUF3991 domain-containing protein</fullName>
    </submittedName>
</protein>
<organism evidence="2 3">
    <name type="scientific">Mediterraneibacter gnavus</name>
    <name type="common">Ruminococcus gnavus</name>
    <dbReference type="NCBI Taxonomy" id="33038"/>
    <lineage>
        <taxon>Bacteria</taxon>
        <taxon>Bacillati</taxon>
        <taxon>Bacillota</taxon>
        <taxon>Clostridia</taxon>
        <taxon>Lachnospirales</taxon>
        <taxon>Lachnospiraceae</taxon>
        <taxon>Mediterraneibacter</taxon>
    </lineage>
</organism>
<comment type="caution">
    <text evidence="2">The sequence shown here is derived from an EMBL/GenBank/DDBJ whole genome shotgun (WGS) entry which is preliminary data.</text>
</comment>
<dbReference type="GO" id="GO:0006260">
    <property type="term" value="P:DNA replication"/>
    <property type="evidence" value="ECO:0007669"/>
    <property type="project" value="InterPro"/>
</dbReference>
<dbReference type="GO" id="GO:0008270">
    <property type="term" value="F:zinc ion binding"/>
    <property type="evidence" value="ECO:0007669"/>
    <property type="project" value="InterPro"/>
</dbReference>
<dbReference type="InterPro" id="IPR036977">
    <property type="entry name" value="DNA_primase_Znf_CHC2"/>
</dbReference>
<sequence>MSGAGNPAGVWADSEAEYQAAKQVRAYEYLQTYQPGRLKKTRTRNEWQLQDHDSFKINEITSKWHWKSRNIGGMSALRFLMQVDGMGYTEAVKILCEQTPVYVPRAEPAPRKKPFSLPLPNDSFYRVRRYLNQRGIRDEVLDYCVQLGILYESVPYHNAVFVGLDEQEQAKYAFLRGIYDTRGKSFKMEQEGSNKQYSFCVPPFGKSHRVAVYEACIDALAHMTLEDGRTNKYRLSLGGIAAPKEGMEQSPKKMKRPDALEHFLKKHPEVTEIEICTDNDFAGRWACEQLKEHYEKEYAVFCNLPPIEGADYGDLAKQAWEKQQKQRRERGR</sequence>
<feature type="domain" description="DUF3991" evidence="1">
    <location>
        <begin position="129"/>
        <end position="200"/>
    </location>
</feature>
<gene>
    <name evidence="2" type="ORF">G4958_06095</name>
</gene>
<dbReference type="InterPro" id="IPR025054">
    <property type="entry name" value="DUF3991"/>
</dbReference>
<reference evidence="2" key="1">
    <citation type="journal article" date="2020" name="Cell Host Microbe">
        <title>Functional and Genomic Variation between Human-Derived Isolates of Lachnospiraceae Reveals Inter- and Intra-Species Diversity.</title>
        <authorList>
            <person name="Sorbara M.T."/>
            <person name="Littmann E.R."/>
            <person name="Fontana E."/>
            <person name="Moody T.U."/>
            <person name="Kohout C.E."/>
            <person name="Gjonbalaj M."/>
            <person name="Eaton V."/>
            <person name="Seok R."/>
            <person name="Leiner I.M."/>
            <person name="Pamer E.G."/>
        </authorList>
    </citation>
    <scope>NUCLEOTIDE SEQUENCE</scope>
    <source>
        <strain evidence="2">MSK.22.53</strain>
    </source>
</reference>
<dbReference type="Proteomes" id="UP001296643">
    <property type="component" value="Unassembled WGS sequence"/>
</dbReference>